<reference evidence="5" key="1">
    <citation type="submission" date="2012-12" db="EMBL/GenBank/DDBJ databases">
        <authorList>
            <person name="Hellsten U."/>
            <person name="Grimwood J."/>
            <person name="Chapman J.A."/>
            <person name="Shapiro H."/>
            <person name="Aerts A."/>
            <person name="Otillar R.P."/>
            <person name="Terry A.Y."/>
            <person name="Boore J.L."/>
            <person name="Simakov O."/>
            <person name="Marletaz F."/>
            <person name="Cho S.-J."/>
            <person name="Edsinger-Gonzales E."/>
            <person name="Havlak P."/>
            <person name="Kuo D.-H."/>
            <person name="Larsson T."/>
            <person name="Lv J."/>
            <person name="Arendt D."/>
            <person name="Savage R."/>
            <person name="Osoegawa K."/>
            <person name="de Jong P."/>
            <person name="Lindberg D.R."/>
            <person name="Seaver E.C."/>
            <person name="Weisblat D.A."/>
            <person name="Putnam N.H."/>
            <person name="Grigoriev I.V."/>
            <person name="Rokhsar D.S."/>
        </authorList>
    </citation>
    <scope>NUCLEOTIDE SEQUENCE</scope>
</reference>
<dbReference type="EMBL" id="KB096222">
    <property type="protein sequence ID" value="ESO07176.1"/>
    <property type="molecule type" value="Genomic_DNA"/>
</dbReference>
<feature type="region of interest" description="Disordered" evidence="2">
    <location>
        <begin position="1"/>
        <end position="31"/>
    </location>
</feature>
<organism evidence="4 5">
    <name type="scientific">Helobdella robusta</name>
    <name type="common">Californian leech</name>
    <dbReference type="NCBI Taxonomy" id="6412"/>
    <lineage>
        <taxon>Eukaryota</taxon>
        <taxon>Metazoa</taxon>
        <taxon>Spiralia</taxon>
        <taxon>Lophotrochozoa</taxon>
        <taxon>Annelida</taxon>
        <taxon>Clitellata</taxon>
        <taxon>Hirudinea</taxon>
        <taxon>Rhynchobdellida</taxon>
        <taxon>Glossiphoniidae</taxon>
        <taxon>Helobdella</taxon>
    </lineage>
</organism>
<dbReference type="EC" id="1.13.11.11" evidence="1"/>
<name>T1FMU4_HELRO</name>
<dbReference type="PANTHER" id="PTHR10138">
    <property type="entry name" value="TRYPTOPHAN 2,3-DIOXYGENASE"/>
    <property type="match status" value="1"/>
</dbReference>
<keyword evidence="1" id="KW-0479">Metal-binding</keyword>
<dbReference type="Pfam" id="PF03301">
    <property type="entry name" value="Trp_dioxygenase"/>
    <property type="match status" value="1"/>
</dbReference>
<dbReference type="KEGG" id="hro:HELRODRAFT_185454"/>
<evidence type="ECO:0000256" key="1">
    <source>
        <dbReference type="HAMAP-Rule" id="MF_03020"/>
    </source>
</evidence>
<comment type="pathway">
    <text evidence="1">Amino-acid degradation; L-tryptophan degradation via kynurenine pathway; L-kynurenine from L-tryptophan: step 1/2.</text>
</comment>
<protein>
    <recommendedName>
        <fullName evidence="1">Tryptophan 2,3-dioxygenase</fullName>
        <shortName evidence="1">TDO</shortName>
        <ecNumber evidence="1">1.13.11.11</ecNumber>
    </recommendedName>
    <alternativeName>
        <fullName evidence="1">Tryptamin 2,3-dioxygenase</fullName>
    </alternativeName>
    <alternativeName>
        <fullName evidence="1">Tryptophan oxygenase</fullName>
        <shortName evidence="1">TO</shortName>
        <shortName evidence="1">TRPO</shortName>
    </alternativeName>
    <alternativeName>
        <fullName evidence="1">Tryptophan pyrrolase</fullName>
    </alternativeName>
    <alternativeName>
        <fullName evidence="1">Tryptophanase</fullName>
    </alternativeName>
</protein>
<comment type="cofactor">
    <cofactor evidence="1">
        <name>heme</name>
        <dbReference type="ChEBI" id="CHEBI:30413"/>
    </cofactor>
    <text evidence="1">Binds 1 heme group per subunit.</text>
</comment>
<comment type="caution">
    <text evidence="1">Lacks conserved residue(s) required for the propagation of feature annotation.</text>
</comment>
<dbReference type="HAMAP" id="MF_01972">
    <property type="entry name" value="T23O"/>
    <property type="match status" value="1"/>
</dbReference>
<sequence length="475" mass="55075">MDQKNGLSLSPPITFKIDNNNNSSNNNSNNNNNNNYGCPFFSRSSLSPTTAAATTSAATTSAAATSTNPSCHKTKSEIMREKAERAKETRGRYLDYLQLDKLLDCQHLMSASVEAIHDEHLFIVTHQTYELWFKQILYDLESIRQLFANAIIDESNSLLIISRLHRITVIFKILVDQFQILETMTPMDFLEFRGYLEAGSGFQSLQFRLLENKLGLKKENRIEYNKQNYAKVFEKEHHVEQLVESIEEPSLVELVIKWLERTPGLAVDEFDFIHKYEFAVNRWLEDEYYIPATKETDPDKQKLKLETYQKQKRVFDEVINPEKYNQTVARGERRFSHKAFQGALMIMLYRDEPRFHQPFQILTLLMDIDSLFTKWRYNHVTMVQRMIGSKIGTGGSSGYLYLRATVSDRYKVFLDLFNTATYLIPRHLIPQLTAQMRKRLSVAIRHGISMNDSVIKQMERVSISDDDLTAELSAV</sequence>
<keyword evidence="5" id="KW-1185">Reference proteome</keyword>
<reference evidence="4" key="3">
    <citation type="submission" date="2015-06" db="UniProtKB">
        <authorList>
            <consortium name="EnsemblMetazoa"/>
        </authorList>
    </citation>
    <scope>IDENTIFICATION</scope>
</reference>
<dbReference type="EnsemblMetazoa" id="HelroT185454">
    <property type="protein sequence ID" value="HelroP185454"/>
    <property type="gene ID" value="HelroG185454"/>
</dbReference>
<accession>T1FMU4</accession>
<dbReference type="InterPro" id="IPR004981">
    <property type="entry name" value="Trp_2_3_dOase"/>
</dbReference>
<dbReference type="GO" id="GO:0046872">
    <property type="term" value="F:metal ion binding"/>
    <property type="evidence" value="ECO:0007669"/>
    <property type="project" value="UniProtKB-KW"/>
</dbReference>
<keyword evidence="1" id="KW-0223">Dioxygenase</keyword>
<dbReference type="OMA" id="FITIHQT"/>
<evidence type="ECO:0000313" key="5">
    <source>
        <dbReference type="Proteomes" id="UP000015101"/>
    </source>
</evidence>
<comment type="similarity">
    <text evidence="1">Belongs to the tryptophan 2,3-dioxygenase family.</text>
</comment>
<evidence type="ECO:0000256" key="2">
    <source>
        <dbReference type="SAM" id="MobiDB-lite"/>
    </source>
</evidence>
<dbReference type="GeneID" id="20210143"/>
<dbReference type="HOGENOM" id="CLU_045599_1_1_1"/>
<comment type="function">
    <text evidence="1">Heme-dependent dioxygenase that catalyzes the oxidative cleavage of the L-tryptophan (L-Trp) pyrrole ring and converts L-tryptophan to N-formyl-L-kynurenine. Catalyzes the oxidative cleavage of the indole moiety.</text>
</comment>
<dbReference type="RefSeq" id="XP_009014554.1">
    <property type="nucleotide sequence ID" value="XM_009016306.1"/>
</dbReference>
<gene>
    <name evidence="4" type="primary">20210143</name>
    <name evidence="3" type="ORF">HELRODRAFT_185454</name>
</gene>
<dbReference type="InterPro" id="IPR037217">
    <property type="entry name" value="Trp/Indoleamine_2_3_dOase-like"/>
</dbReference>
<keyword evidence="1" id="KW-0560">Oxidoreductase</keyword>
<dbReference type="FunCoup" id="T1FMU4">
    <property type="interactions" value="99"/>
</dbReference>
<keyword evidence="1" id="KW-0823">Tryptophan catabolism</keyword>
<dbReference type="GO" id="GO:0019441">
    <property type="term" value="P:L-tryptophan catabolic process to kynurenine"/>
    <property type="evidence" value="ECO:0007669"/>
    <property type="project" value="UniProtKB-UniRule"/>
</dbReference>
<dbReference type="STRING" id="6412.T1FMU4"/>
<dbReference type="InParanoid" id="T1FMU4"/>
<dbReference type="Gene3D" id="1.10.287.3810">
    <property type="match status" value="1"/>
</dbReference>
<dbReference type="CTD" id="20210143"/>
<dbReference type="GO" id="GO:0004833">
    <property type="term" value="F:L-tryptophan 2,3-dioxygenase activity"/>
    <property type="evidence" value="ECO:0000318"/>
    <property type="project" value="GO_Central"/>
</dbReference>
<dbReference type="Gene3D" id="1.20.58.480">
    <property type="match status" value="1"/>
</dbReference>
<dbReference type="UniPathway" id="UPA00333">
    <property type="reaction ID" value="UER00453"/>
</dbReference>
<comment type="catalytic activity">
    <reaction evidence="1">
        <text>L-tryptophan + O2 = N-formyl-L-kynurenine</text>
        <dbReference type="Rhea" id="RHEA:24536"/>
        <dbReference type="ChEBI" id="CHEBI:15379"/>
        <dbReference type="ChEBI" id="CHEBI:57912"/>
        <dbReference type="ChEBI" id="CHEBI:58629"/>
        <dbReference type="EC" id="1.13.11.11"/>
    </reaction>
</comment>
<dbReference type="PANTHER" id="PTHR10138:SF0">
    <property type="entry name" value="TRYPTOPHAN 2,3-DIOXYGENASE"/>
    <property type="match status" value="1"/>
</dbReference>
<dbReference type="Proteomes" id="UP000015101">
    <property type="component" value="Unassembled WGS sequence"/>
</dbReference>
<dbReference type="SUPFAM" id="SSF140959">
    <property type="entry name" value="Indolic compounds 2,3-dioxygenase-like"/>
    <property type="match status" value="1"/>
</dbReference>
<dbReference type="AlphaFoldDB" id="T1FMU4"/>
<proteinExistence type="inferred from homology"/>
<evidence type="ECO:0000313" key="4">
    <source>
        <dbReference type="EnsemblMetazoa" id="HelroP185454"/>
    </source>
</evidence>
<dbReference type="GO" id="GO:0019442">
    <property type="term" value="P:L-tryptophan catabolic process to acetyl-CoA"/>
    <property type="evidence" value="ECO:0000318"/>
    <property type="project" value="GO_Central"/>
</dbReference>
<comment type="subunit">
    <text evidence="1">Homotetramer. Dimer of dimers.</text>
</comment>
<dbReference type="OrthoDB" id="447477at2759"/>
<evidence type="ECO:0000313" key="3">
    <source>
        <dbReference type="EMBL" id="ESO07176.1"/>
    </source>
</evidence>
<dbReference type="GO" id="GO:0020037">
    <property type="term" value="F:heme binding"/>
    <property type="evidence" value="ECO:0000318"/>
    <property type="project" value="GO_Central"/>
</dbReference>
<reference evidence="3 5" key="2">
    <citation type="journal article" date="2013" name="Nature">
        <title>Insights into bilaterian evolution from three spiralian genomes.</title>
        <authorList>
            <person name="Simakov O."/>
            <person name="Marletaz F."/>
            <person name="Cho S.J."/>
            <person name="Edsinger-Gonzales E."/>
            <person name="Havlak P."/>
            <person name="Hellsten U."/>
            <person name="Kuo D.H."/>
            <person name="Larsson T."/>
            <person name="Lv J."/>
            <person name="Arendt D."/>
            <person name="Savage R."/>
            <person name="Osoegawa K."/>
            <person name="de Jong P."/>
            <person name="Grimwood J."/>
            <person name="Chapman J.A."/>
            <person name="Shapiro H."/>
            <person name="Aerts A."/>
            <person name="Otillar R.P."/>
            <person name="Terry A.Y."/>
            <person name="Boore J.L."/>
            <person name="Grigoriev I.V."/>
            <person name="Lindberg D.R."/>
            <person name="Seaver E.C."/>
            <person name="Weisblat D.A."/>
            <person name="Putnam N.H."/>
            <person name="Rokhsar D.S."/>
        </authorList>
    </citation>
    <scope>NUCLEOTIDE SEQUENCE</scope>
</reference>
<keyword evidence="1" id="KW-0408">Iron</keyword>
<feature type="compositionally biased region" description="Low complexity" evidence="2">
    <location>
        <begin position="19"/>
        <end position="31"/>
    </location>
</feature>
<dbReference type="eggNOG" id="KOG3906">
    <property type="taxonomic scope" value="Eukaryota"/>
</dbReference>
<dbReference type="EMBL" id="AMQM01003572">
    <property type="status" value="NOT_ANNOTATED_CDS"/>
    <property type="molecule type" value="Genomic_DNA"/>
</dbReference>
<keyword evidence="1" id="KW-0349">Heme</keyword>